<dbReference type="Proteomes" id="UP000295710">
    <property type="component" value="Unassembled WGS sequence"/>
</dbReference>
<dbReference type="EMBL" id="SMMX01000002">
    <property type="protein sequence ID" value="TDA22941.1"/>
    <property type="molecule type" value="Genomic_DNA"/>
</dbReference>
<dbReference type="Pfam" id="PF18907">
    <property type="entry name" value="DUF5662"/>
    <property type="match status" value="1"/>
</dbReference>
<comment type="caution">
    <text evidence="1">The sequence shown here is derived from an EMBL/GenBank/DDBJ whole genome shotgun (WGS) entry which is preliminary data.</text>
</comment>
<gene>
    <name evidence="1" type="ORF">E1963_02290</name>
</gene>
<evidence type="ECO:0000313" key="2">
    <source>
        <dbReference type="Proteomes" id="UP000295710"/>
    </source>
</evidence>
<name>A0A4R4FHB4_9FIRM</name>
<reference evidence="1 2" key="1">
    <citation type="journal article" date="2016" name="Nat. Microbiol.">
        <title>The Mouse Intestinal Bacterial Collection (miBC) provides host-specific insight into cultured diversity and functional potential of the gut microbiota.</title>
        <authorList>
            <person name="Lagkouvardos I."/>
            <person name="Pukall R."/>
            <person name="Abt B."/>
            <person name="Foesel B.U."/>
            <person name="Meier-Kolthoff J.P."/>
            <person name="Kumar N."/>
            <person name="Bresciani A."/>
            <person name="Martinez I."/>
            <person name="Just S."/>
            <person name="Ziegler C."/>
            <person name="Brugiroux S."/>
            <person name="Garzetti D."/>
            <person name="Wenning M."/>
            <person name="Bui T.P."/>
            <person name="Wang J."/>
            <person name="Hugenholtz F."/>
            <person name="Plugge C.M."/>
            <person name="Peterson D.A."/>
            <person name="Hornef M.W."/>
            <person name="Baines J.F."/>
            <person name="Smidt H."/>
            <person name="Walter J."/>
            <person name="Kristiansen K."/>
            <person name="Nielsen H.B."/>
            <person name="Haller D."/>
            <person name="Overmann J."/>
            <person name="Stecher B."/>
            <person name="Clavel T."/>
        </authorList>
    </citation>
    <scope>NUCLEOTIDE SEQUENCE [LARGE SCALE GENOMIC DNA]</scope>
    <source>
        <strain evidence="1 2">DSM 28560</strain>
    </source>
</reference>
<organism evidence="1 2">
    <name type="scientific">Extibacter muris</name>
    <dbReference type="NCBI Taxonomy" id="1796622"/>
    <lineage>
        <taxon>Bacteria</taxon>
        <taxon>Bacillati</taxon>
        <taxon>Bacillota</taxon>
        <taxon>Clostridia</taxon>
        <taxon>Lachnospirales</taxon>
        <taxon>Lachnospiraceae</taxon>
        <taxon>Extibacter</taxon>
    </lineage>
</organism>
<sequence>MKAWKHFCTINHHKMLVMKQCFKVGLYKQGLLHDMSKYSPSEFLVGCRYYQGTRSPNNAEREDTGYSTAWLHHKGRNKHHYEYWIDYSADPEEGIVGQKMPTRYVIEMFMDRIAASKTYMKEAYTDAHPLEYYDKGAAKLGKMIHEDTAALLHHLLKMLAEDGEDKTFAYIRNVVMEYKRKRKQR</sequence>
<dbReference type="AlphaFoldDB" id="A0A4R4FHB4"/>
<keyword evidence="2" id="KW-1185">Reference proteome</keyword>
<proteinExistence type="predicted"/>
<accession>A0A4R4FHB4</accession>
<dbReference type="RefSeq" id="WP_132274769.1">
    <property type="nucleotide sequence ID" value="NZ_JAOBST010000006.1"/>
</dbReference>
<evidence type="ECO:0000313" key="1">
    <source>
        <dbReference type="EMBL" id="TDA22941.1"/>
    </source>
</evidence>
<dbReference type="InterPro" id="IPR043721">
    <property type="entry name" value="DUF5662"/>
</dbReference>
<protein>
    <submittedName>
        <fullName evidence="1">Catalase</fullName>
    </submittedName>
</protein>